<evidence type="ECO:0000313" key="1">
    <source>
        <dbReference type="EMBL" id="MCV2886137.1"/>
    </source>
</evidence>
<organism evidence="1 2">
    <name type="scientific">Fluctibacter corallii</name>
    <dbReference type="NCBI Taxonomy" id="2984329"/>
    <lineage>
        <taxon>Bacteria</taxon>
        <taxon>Pseudomonadati</taxon>
        <taxon>Pseudomonadota</taxon>
        <taxon>Gammaproteobacteria</taxon>
        <taxon>Alteromonadales</taxon>
        <taxon>Alteromonadaceae</taxon>
        <taxon>Fluctibacter</taxon>
    </lineage>
</organism>
<reference evidence="1 2" key="1">
    <citation type="submission" date="2022-10" db="EMBL/GenBank/DDBJ databases">
        <title>Aestuariibacter sp. AA17 isolated from Montipora capitata coral fragment.</title>
        <authorList>
            <person name="Emsley S.A."/>
            <person name="Pfannmuller K.M."/>
            <person name="Loughran R.M."/>
            <person name="Shlafstein M."/>
            <person name="Papke E."/>
            <person name="Saw J.H."/>
            <person name="Ushijima B."/>
            <person name="Videau P."/>
        </authorList>
    </citation>
    <scope>NUCLEOTIDE SEQUENCE [LARGE SCALE GENOMIC DNA]</scope>
    <source>
        <strain evidence="1 2">AA17</strain>
    </source>
</reference>
<sequence length="47" mass="4975">MKTLSFDDIANINGGNLPMSIASGLTTAYLYDVVGGQEGINNYFSNS</sequence>
<dbReference type="EMBL" id="JAOWKX010000009">
    <property type="protein sequence ID" value="MCV2886137.1"/>
    <property type="molecule type" value="Genomic_DNA"/>
</dbReference>
<dbReference type="RefSeq" id="WP_263713428.1">
    <property type="nucleotide sequence ID" value="NZ_JAOWKX010000009.1"/>
</dbReference>
<protein>
    <recommendedName>
        <fullName evidence="3">Class IIb bacteriocin, lactobin A/cerein 7B family</fullName>
    </recommendedName>
</protein>
<gene>
    <name evidence="1" type="ORF">OE749_15700</name>
</gene>
<name>A0ABT3ABS6_9ALTE</name>
<accession>A0ABT3ABS6</accession>
<evidence type="ECO:0000313" key="2">
    <source>
        <dbReference type="Proteomes" id="UP001652504"/>
    </source>
</evidence>
<comment type="caution">
    <text evidence="1">The sequence shown here is derived from an EMBL/GenBank/DDBJ whole genome shotgun (WGS) entry which is preliminary data.</text>
</comment>
<keyword evidence="2" id="KW-1185">Reference proteome</keyword>
<dbReference type="Proteomes" id="UP001652504">
    <property type="component" value="Unassembled WGS sequence"/>
</dbReference>
<evidence type="ECO:0008006" key="3">
    <source>
        <dbReference type="Google" id="ProtNLM"/>
    </source>
</evidence>
<proteinExistence type="predicted"/>